<dbReference type="GO" id="GO:0005739">
    <property type="term" value="C:mitochondrion"/>
    <property type="evidence" value="ECO:0007669"/>
    <property type="project" value="TreeGrafter"/>
</dbReference>
<dbReference type="InterPro" id="IPR013968">
    <property type="entry name" value="PKS_KR"/>
</dbReference>
<feature type="domain" description="Ketoreductase (KR)" evidence="2">
    <location>
        <begin position="8"/>
        <end position="102"/>
    </location>
</feature>
<gene>
    <name evidence="3" type="ORF">N8I77_013507</name>
</gene>
<evidence type="ECO:0000313" key="3">
    <source>
        <dbReference type="EMBL" id="KAK2595995.1"/>
    </source>
</evidence>
<sequence length="125" mass="12888">MKLEGKAFIITGGCGSIGGTAARSIIAKGGIAVIFDILPQEAGEAKVKEYHPTNAHYFKTDISDIDALSASANAALQVIPKGSLAGGVHCAAIAPSRTWSNKLVDSAKVRSSTVPVVDPFHLTIS</sequence>
<dbReference type="GO" id="GO:0008670">
    <property type="term" value="F:2,4-dienoyl-CoA reductase (NADPH) activity"/>
    <property type="evidence" value="ECO:0007669"/>
    <property type="project" value="TreeGrafter"/>
</dbReference>
<dbReference type="EMBL" id="JAUJFL010000012">
    <property type="protein sequence ID" value="KAK2595995.1"/>
    <property type="molecule type" value="Genomic_DNA"/>
</dbReference>
<dbReference type="Gene3D" id="3.40.50.720">
    <property type="entry name" value="NAD(P)-binding Rossmann-like Domain"/>
    <property type="match status" value="1"/>
</dbReference>
<dbReference type="GO" id="GO:0006635">
    <property type="term" value="P:fatty acid beta-oxidation"/>
    <property type="evidence" value="ECO:0007669"/>
    <property type="project" value="TreeGrafter"/>
</dbReference>
<organism evidence="3 4">
    <name type="scientific">Phomopsis amygdali</name>
    <name type="common">Fusicoccum amygdali</name>
    <dbReference type="NCBI Taxonomy" id="1214568"/>
    <lineage>
        <taxon>Eukaryota</taxon>
        <taxon>Fungi</taxon>
        <taxon>Dikarya</taxon>
        <taxon>Ascomycota</taxon>
        <taxon>Pezizomycotina</taxon>
        <taxon>Sordariomycetes</taxon>
        <taxon>Sordariomycetidae</taxon>
        <taxon>Diaporthales</taxon>
        <taxon>Diaporthaceae</taxon>
        <taxon>Diaporthe</taxon>
    </lineage>
</organism>
<accession>A0AAD9S3H8</accession>
<comment type="caution">
    <text evidence="3">The sequence shown here is derived from an EMBL/GenBank/DDBJ whole genome shotgun (WGS) entry which is preliminary data.</text>
</comment>
<reference evidence="3" key="1">
    <citation type="submission" date="2023-06" db="EMBL/GenBank/DDBJ databases">
        <authorList>
            <person name="Noh H."/>
        </authorList>
    </citation>
    <scope>NUCLEOTIDE SEQUENCE</scope>
    <source>
        <strain evidence="3">DUCC20226</strain>
    </source>
</reference>
<dbReference type="InterPro" id="IPR036291">
    <property type="entry name" value="NAD(P)-bd_dom_sf"/>
</dbReference>
<protein>
    <recommendedName>
        <fullName evidence="2">Ketoreductase (KR) domain-containing protein</fullName>
    </recommendedName>
</protein>
<proteinExistence type="predicted"/>
<evidence type="ECO:0000259" key="2">
    <source>
        <dbReference type="Pfam" id="PF08659"/>
    </source>
</evidence>
<dbReference type="AlphaFoldDB" id="A0AAD9S3H8"/>
<dbReference type="SUPFAM" id="SSF51735">
    <property type="entry name" value="NAD(P)-binding Rossmann-fold domains"/>
    <property type="match status" value="1"/>
</dbReference>
<dbReference type="Proteomes" id="UP001265746">
    <property type="component" value="Unassembled WGS sequence"/>
</dbReference>
<evidence type="ECO:0000256" key="1">
    <source>
        <dbReference type="ARBA" id="ARBA00023002"/>
    </source>
</evidence>
<dbReference type="Pfam" id="PF08659">
    <property type="entry name" value="KR"/>
    <property type="match status" value="1"/>
</dbReference>
<keyword evidence="4" id="KW-1185">Reference proteome</keyword>
<evidence type="ECO:0000313" key="4">
    <source>
        <dbReference type="Proteomes" id="UP001265746"/>
    </source>
</evidence>
<dbReference type="PANTHER" id="PTHR43658">
    <property type="entry name" value="SHORT-CHAIN DEHYDROGENASE/REDUCTASE"/>
    <property type="match status" value="1"/>
</dbReference>
<name>A0AAD9S3H8_PHOAM</name>
<dbReference type="PANTHER" id="PTHR43658:SF8">
    <property type="entry name" value="17-BETA-HYDROXYSTEROID DEHYDROGENASE 14-RELATED"/>
    <property type="match status" value="1"/>
</dbReference>
<keyword evidence="1" id="KW-0560">Oxidoreductase</keyword>